<keyword evidence="7 10" id="KW-1133">Transmembrane helix</keyword>
<dbReference type="PANTHER" id="PTHR30012">
    <property type="entry name" value="GENERAL SECRETION PATHWAY PROTEIN"/>
    <property type="match status" value="1"/>
</dbReference>
<keyword evidence="13" id="KW-1185">Reference proteome</keyword>
<dbReference type="Proteomes" id="UP000193450">
    <property type="component" value="Chromosome"/>
</dbReference>
<dbReference type="PROSITE" id="PS00874">
    <property type="entry name" value="T2SP_F"/>
    <property type="match status" value="1"/>
</dbReference>
<dbReference type="EMBL" id="CP019343">
    <property type="protein sequence ID" value="ARN73032.1"/>
    <property type="molecule type" value="Genomic_DNA"/>
</dbReference>
<name>A0A1X9N9C3_9GAMM</name>
<dbReference type="GO" id="GO:0005886">
    <property type="term" value="C:plasma membrane"/>
    <property type="evidence" value="ECO:0007669"/>
    <property type="project" value="UniProtKB-SubCell"/>
</dbReference>
<dbReference type="KEGG" id="osg:BST96_02260"/>
<proteinExistence type="inferred from homology"/>
<dbReference type="Gene3D" id="1.20.81.30">
    <property type="entry name" value="Type II secretion system (T2SS), domain F"/>
    <property type="match status" value="2"/>
</dbReference>
<dbReference type="FunFam" id="1.20.81.30:FF:000001">
    <property type="entry name" value="Type II secretion system protein F"/>
    <property type="match status" value="2"/>
</dbReference>
<feature type="transmembrane region" description="Helical" evidence="10">
    <location>
        <begin position="220"/>
        <end position="239"/>
    </location>
</feature>
<dbReference type="Pfam" id="PF00482">
    <property type="entry name" value="T2SSF"/>
    <property type="match status" value="2"/>
</dbReference>
<evidence type="ECO:0000256" key="3">
    <source>
        <dbReference type="ARBA" id="ARBA00022448"/>
    </source>
</evidence>
<evidence type="ECO:0000313" key="13">
    <source>
        <dbReference type="Proteomes" id="UP000193450"/>
    </source>
</evidence>
<accession>A0A1X9N9C3</accession>
<feature type="transmembrane region" description="Helical" evidence="10">
    <location>
        <begin position="173"/>
        <end position="193"/>
    </location>
</feature>
<dbReference type="STRING" id="716816.BST96_02260"/>
<evidence type="ECO:0000256" key="10">
    <source>
        <dbReference type="SAM" id="Phobius"/>
    </source>
</evidence>
<dbReference type="PANTHER" id="PTHR30012:SF7">
    <property type="entry name" value="PROTEIN TRANSPORT PROTEIN HOFC HOMOLOG"/>
    <property type="match status" value="1"/>
</dbReference>
<feature type="domain" description="Type II secretion system protein GspF" evidence="11">
    <location>
        <begin position="71"/>
        <end position="194"/>
    </location>
</feature>
<feature type="domain" description="Type II secretion system protein GspF" evidence="11">
    <location>
        <begin position="275"/>
        <end position="397"/>
    </location>
</feature>
<keyword evidence="6 9" id="KW-0812">Transmembrane</keyword>
<evidence type="ECO:0000256" key="7">
    <source>
        <dbReference type="ARBA" id="ARBA00022989"/>
    </source>
</evidence>
<sequence length="405" mass="43565">MATATTKTSIYTWQGIDKQGRTTKGESSGASQAVVKAQLRKQGITPKTVKKKPKPLFSSKKPITPADISIFTRQLATMMKAGVPLVQSFDIVAEGLDNPSMAELVITIKNEVASGSGFATAISKHPNQFDELYCNLVASGEQSGTLETMLDRVATYKEKSEALKAKIKKAMTYPIAVLAVAAIVTGILLVKVIPQFAESFANFGSELPAFTQMVVALSEWVQEWWLVIVVAIVAAIFLFKEAVKRSPAVALAVDKAALKAPVIGEIVFHSIIARFARTLATTFSAGVPLVDALEAVSGTAGNIIYTDAIKRIREDVLTGQQLYTSIRSTELFPNMLLQMVSIGEQSGALDEMLEKVAIHYEEAVDNSVDNLTALLEPIIMSFLGVVVGGLMIAMYLPIFMMGAAV</sequence>
<dbReference type="InterPro" id="IPR042094">
    <property type="entry name" value="T2SS_GspF_sf"/>
</dbReference>
<dbReference type="RefSeq" id="WP_085757126.1">
    <property type="nucleotide sequence ID" value="NZ_CP019343.1"/>
</dbReference>
<keyword evidence="8 10" id="KW-0472">Membrane</keyword>
<evidence type="ECO:0000256" key="6">
    <source>
        <dbReference type="ARBA" id="ARBA00022692"/>
    </source>
</evidence>
<evidence type="ECO:0000259" key="11">
    <source>
        <dbReference type="Pfam" id="PF00482"/>
    </source>
</evidence>
<dbReference type="AlphaFoldDB" id="A0A1X9N9C3"/>
<evidence type="ECO:0000256" key="9">
    <source>
        <dbReference type="RuleBase" id="RU003923"/>
    </source>
</evidence>
<dbReference type="InterPro" id="IPR003004">
    <property type="entry name" value="GspF/PilC"/>
</dbReference>
<evidence type="ECO:0000256" key="8">
    <source>
        <dbReference type="ARBA" id="ARBA00023136"/>
    </source>
</evidence>
<comment type="subcellular location">
    <subcellularLocation>
        <location evidence="1 9">Cell inner membrane</location>
        <topology evidence="1 9">Multi-pass membrane protein</topology>
    </subcellularLocation>
</comment>
<evidence type="ECO:0000256" key="4">
    <source>
        <dbReference type="ARBA" id="ARBA00022475"/>
    </source>
</evidence>
<gene>
    <name evidence="12" type="ORF">BST96_02260</name>
</gene>
<reference evidence="12 13" key="1">
    <citation type="submission" date="2016-11" db="EMBL/GenBank/DDBJ databases">
        <title>Trade-off between light-utilization and light-protection in marine flavobacteria.</title>
        <authorList>
            <person name="Kumagai Y."/>
        </authorList>
    </citation>
    <scope>NUCLEOTIDE SEQUENCE [LARGE SCALE GENOMIC DNA]</scope>
    <source>
        <strain evidence="12 13">NBRC 107125</strain>
    </source>
</reference>
<evidence type="ECO:0000256" key="2">
    <source>
        <dbReference type="ARBA" id="ARBA00005745"/>
    </source>
</evidence>
<dbReference type="InterPro" id="IPR001992">
    <property type="entry name" value="T2SS_GspF/T4SS_PilC_CS"/>
</dbReference>
<feature type="transmembrane region" description="Helical" evidence="10">
    <location>
        <begin position="378"/>
        <end position="400"/>
    </location>
</feature>
<evidence type="ECO:0000313" key="12">
    <source>
        <dbReference type="EMBL" id="ARN73032.1"/>
    </source>
</evidence>
<protein>
    <submittedName>
        <fullName evidence="12">Type II secretion system protein F</fullName>
    </submittedName>
</protein>
<dbReference type="OrthoDB" id="9805682at2"/>
<keyword evidence="5" id="KW-0997">Cell inner membrane</keyword>
<evidence type="ECO:0000256" key="5">
    <source>
        <dbReference type="ARBA" id="ARBA00022519"/>
    </source>
</evidence>
<keyword evidence="3 9" id="KW-0813">Transport</keyword>
<comment type="similarity">
    <text evidence="2 9">Belongs to the GSP F family.</text>
</comment>
<dbReference type="InterPro" id="IPR018076">
    <property type="entry name" value="T2SS_GspF_dom"/>
</dbReference>
<dbReference type="PRINTS" id="PR00812">
    <property type="entry name" value="BCTERIALGSPF"/>
</dbReference>
<organism evidence="12 13">
    <name type="scientific">Oceanicoccus sagamiensis</name>
    <dbReference type="NCBI Taxonomy" id="716816"/>
    <lineage>
        <taxon>Bacteria</taxon>
        <taxon>Pseudomonadati</taxon>
        <taxon>Pseudomonadota</taxon>
        <taxon>Gammaproteobacteria</taxon>
        <taxon>Cellvibrionales</taxon>
        <taxon>Spongiibacteraceae</taxon>
        <taxon>Oceanicoccus</taxon>
    </lineage>
</organism>
<keyword evidence="4" id="KW-1003">Cell membrane</keyword>
<evidence type="ECO:0000256" key="1">
    <source>
        <dbReference type="ARBA" id="ARBA00004429"/>
    </source>
</evidence>
<dbReference type="GO" id="GO:0015628">
    <property type="term" value="P:protein secretion by the type II secretion system"/>
    <property type="evidence" value="ECO:0007669"/>
    <property type="project" value="TreeGrafter"/>
</dbReference>